<keyword evidence="4" id="KW-1185">Reference proteome</keyword>
<evidence type="ECO:0000313" key="3">
    <source>
        <dbReference type="EMBL" id="CAH0727676.1"/>
    </source>
</evidence>
<dbReference type="OrthoDB" id="7442413at2759"/>
<evidence type="ECO:0000256" key="2">
    <source>
        <dbReference type="SAM" id="SignalP"/>
    </source>
</evidence>
<feature type="signal peptide" evidence="2">
    <location>
        <begin position="1"/>
        <end position="20"/>
    </location>
</feature>
<name>A0A8J9YH81_9NEOP</name>
<keyword evidence="1" id="KW-1133">Transmembrane helix</keyword>
<keyword evidence="1" id="KW-0812">Transmembrane</keyword>
<dbReference type="AlphaFoldDB" id="A0A8J9YH81"/>
<feature type="non-terminal residue" evidence="3">
    <location>
        <position position="206"/>
    </location>
</feature>
<proteinExistence type="predicted"/>
<evidence type="ECO:0000256" key="1">
    <source>
        <dbReference type="SAM" id="Phobius"/>
    </source>
</evidence>
<feature type="transmembrane region" description="Helical" evidence="1">
    <location>
        <begin position="111"/>
        <end position="135"/>
    </location>
</feature>
<dbReference type="EMBL" id="OV170226">
    <property type="protein sequence ID" value="CAH0727676.1"/>
    <property type="molecule type" value="Genomic_DNA"/>
</dbReference>
<organism evidence="3 4">
    <name type="scientific">Brenthis ino</name>
    <name type="common">lesser marbled fritillary</name>
    <dbReference type="NCBI Taxonomy" id="405034"/>
    <lineage>
        <taxon>Eukaryota</taxon>
        <taxon>Metazoa</taxon>
        <taxon>Ecdysozoa</taxon>
        <taxon>Arthropoda</taxon>
        <taxon>Hexapoda</taxon>
        <taxon>Insecta</taxon>
        <taxon>Pterygota</taxon>
        <taxon>Neoptera</taxon>
        <taxon>Endopterygota</taxon>
        <taxon>Lepidoptera</taxon>
        <taxon>Glossata</taxon>
        <taxon>Ditrysia</taxon>
        <taxon>Papilionoidea</taxon>
        <taxon>Nymphalidae</taxon>
        <taxon>Heliconiinae</taxon>
        <taxon>Argynnini</taxon>
        <taxon>Brenthis</taxon>
    </lineage>
</organism>
<feature type="transmembrane region" description="Helical" evidence="1">
    <location>
        <begin position="57"/>
        <end position="76"/>
    </location>
</feature>
<gene>
    <name evidence="3" type="ORF">BINO364_LOCUS12983</name>
</gene>
<feature type="chain" id="PRO_5035440762" evidence="2">
    <location>
        <begin position="21"/>
        <end position="206"/>
    </location>
</feature>
<sequence>MNSVLALLVLLVIEVNGLDAEEKDAIEARGKGKYVLLTHLAIVAAAKIGLMNIFLGIAFAISAIKAMVVMAWALAISKYAPEIFPKHHVGHNIHSPSNHFMDALISTFNRHFFYVAATKLFILKIVYGFIFFAIIKKAWYLVLWLIQYLKEKQHDYIEIDHHPYHDYGSYGSYGSYSHEAYSAYEKPSFGYKPIYDADGSYSVGRT</sequence>
<accession>A0A8J9YH81</accession>
<evidence type="ECO:0000313" key="4">
    <source>
        <dbReference type="Proteomes" id="UP000838878"/>
    </source>
</evidence>
<keyword evidence="1" id="KW-0472">Membrane</keyword>
<keyword evidence="2" id="KW-0732">Signal</keyword>
<reference evidence="3" key="1">
    <citation type="submission" date="2021-12" db="EMBL/GenBank/DDBJ databases">
        <authorList>
            <person name="Martin H S."/>
        </authorList>
    </citation>
    <scope>NUCLEOTIDE SEQUENCE</scope>
</reference>
<protein>
    <submittedName>
        <fullName evidence="3">Uncharacterized protein</fullName>
    </submittedName>
</protein>
<dbReference type="Proteomes" id="UP000838878">
    <property type="component" value="Chromosome 6"/>
</dbReference>